<organism evidence="7 8">
    <name type="scientific">Buddleja alternifolia</name>
    <dbReference type="NCBI Taxonomy" id="168488"/>
    <lineage>
        <taxon>Eukaryota</taxon>
        <taxon>Viridiplantae</taxon>
        <taxon>Streptophyta</taxon>
        <taxon>Embryophyta</taxon>
        <taxon>Tracheophyta</taxon>
        <taxon>Spermatophyta</taxon>
        <taxon>Magnoliopsida</taxon>
        <taxon>eudicotyledons</taxon>
        <taxon>Gunneridae</taxon>
        <taxon>Pentapetalae</taxon>
        <taxon>asterids</taxon>
        <taxon>lamiids</taxon>
        <taxon>Lamiales</taxon>
        <taxon>Scrophulariaceae</taxon>
        <taxon>Buddlejeae</taxon>
        <taxon>Buddleja</taxon>
    </lineage>
</organism>
<comment type="subcellular location">
    <subcellularLocation>
        <location evidence="1">Nucleus</location>
    </subcellularLocation>
</comment>
<evidence type="ECO:0000256" key="4">
    <source>
        <dbReference type="ARBA" id="ARBA00023163"/>
    </source>
</evidence>
<sequence>MTELGEEDVADEALIAYIKLNTTAEVDDEHEVEKIAGIDGADNYYLLDDANPHFKIVLKEHHRSRVSAVLKYALEQRHWPVFLEHSPSLNKFRLDIGVGWDEFRRKNGLVMGKTYLFEYIRHTNVIQVKLLLDGEDH</sequence>
<evidence type="ECO:0000259" key="6">
    <source>
        <dbReference type="PROSITE" id="PS50863"/>
    </source>
</evidence>
<keyword evidence="3" id="KW-0238">DNA-binding</keyword>
<dbReference type="GO" id="GO:0003677">
    <property type="term" value="F:DNA binding"/>
    <property type="evidence" value="ECO:0007669"/>
    <property type="project" value="UniProtKB-KW"/>
</dbReference>
<keyword evidence="8" id="KW-1185">Reference proteome</keyword>
<accession>A0AAV6W4J8</accession>
<keyword evidence="2" id="KW-0805">Transcription regulation</keyword>
<evidence type="ECO:0000256" key="1">
    <source>
        <dbReference type="ARBA" id="ARBA00004123"/>
    </source>
</evidence>
<dbReference type="GO" id="GO:0005634">
    <property type="term" value="C:nucleus"/>
    <property type="evidence" value="ECO:0007669"/>
    <property type="project" value="UniProtKB-SubCell"/>
</dbReference>
<dbReference type="InterPro" id="IPR003340">
    <property type="entry name" value="B3_DNA-bd"/>
</dbReference>
<dbReference type="EMBL" id="WHWC01000414">
    <property type="protein sequence ID" value="KAG8362611.1"/>
    <property type="molecule type" value="Genomic_DNA"/>
</dbReference>
<dbReference type="Proteomes" id="UP000826271">
    <property type="component" value="Unassembled WGS sequence"/>
</dbReference>
<reference evidence="7" key="1">
    <citation type="submission" date="2019-10" db="EMBL/GenBank/DDBJ databases">
        <authorList>
            <person name="Zhang R."/>
            <person name="Pan Y."/>
            <person name="Wang J."/>
            <person name="Ma R."/>
            <person name="Yu S."/>
        </authorList>
    </citation>
    <scope>NUCLEOTIDE SEQUENCE</scope>
    <source>
        <strain evidence="7">LA-IB0</strain>
        <tissue evidence="7">Leaf</tissue>
    </source>
</reference>
<evidence type="ECO:0000313" key="7">
    <source>
        <dbReference type="EMBL" id="KAG8362611.1"/>
    </source>
</evidence>
<dbReference type="SUPFAM" id="SSF101936">
    <property type="entry name" value="DNA-binding pseudobarrel domain"/>
    <property type="match status" value="1"/>
</dbReference>
<evidence type="ECO:0000256" key="2">
    <source>
        <dbReference type="ARBA" id="ARBA00023015"/>
    </source>
</evidence>
<evidence type="ECO:0000256" key="3">
    <source>
        <dbReference type="ARBA" id="ARBA00023125"/>
    </source>
</evidence>
<comment type="caution">
    <text evidence="7">The sequence shown here is derived from an EMBL/GenBank/DDBJ whole genome shotgun (WGS) entry which is preliminary data.</text>
</comment>
<gene>
    <name evidence="7" type="ORF">BUALT_BualtUnG0058300</name>
</gene>
<keyword evidence="4" id="KW-0804">Transcription</keyword>
<proteinExistence type="predicted"/>
<dbReference type="InterPro" id="IPR015300">
    <property type="entry name" value="DNA-bd_pseudobarrel_sf"/>
</dbReference>
<dbReference type="PROSITE" id="PS50863">
    <property type="entry name" value="B3"/>
    <property type="match status" value="1"/>
</dbReference>
<evidence type="ECO:0000313" key="8">
    <source>
        <dbReference type="Proteomes" id="UP000826271"/>
    </source>
</evidence>
<protein>
    <recommendedName>
        <fullName evidence="6">TF-B3 domain-containing protein</fullName>
    </recommendedName>
</protein>
<dbReference type="AlphaFoldDB" id="A0AAV6W4J8"/>
<evidence type="ECO:0000256" key="5">
    <source>
        <dbReference type="ARBA" id="ARBA00023242"/>
    </source>
</evidence>
<keyword evidence="5" id="KW-0539">Nucleus</keyword>
<feature type="domain" description="TF-B3" evidence="6">
    <location>
        <begin position="77"/>
        <end position="134"/>
    </location>
</feature>
<name>A0AAV6W4J8_9LAMI</name>
<dbReference type="Gene3D" id="2.40.330.10">
    <property type="entry name" value="DNA-binding pseudobarrel domain"/>
    <property type="match status" value="1"/>
</dbReference>